<dbReference type="EMBL" id="BK032499">
    <property type="protein sequence ID" value="DAF43123.1"/>
    <property type="molecule type" value="Genomic_DNA"/>
</dbReference>
<name>A0A8S5RX90_9CAUD</name>
<evidence type="ECO:0000313" key="1">
    <source>
        <dbReference type="EMBL" id="DAF43123.1"/>
    </source>
</evidence>
<sequence>MKNPLLSPSNFLKNKKDQLRRIAVIPFIQKDKAITKARRYFKRYGYRVVGSKTTNAYVYVKAVSYLKNPVIGRVSLNTGTVVAILNVNSCPVEITDGKYD</sequence>
<organism evidence="1">
    <name type="scientific">Siphoviridae sp. ctLeh52</name>
    <dbReference type="NCBI Taxonomy" id="2827849"/>
    <lineage>
        <taxon>Viruses</taxon>
        <taxon>Duplodnaviria</taxon>
        <taxon>Heunggongvirae</taxon>
        <taxon>Uroviricota</taxon>
        <taxon>Caudoviricetes</taxon>
    </lineage>
</organism>
<protein>
    <submittedName>
        <fullName evidence="1">Uncharacterized protein</fullName>
    </submittedName>
</protein>
<proteinExistence type="predicted"/>
<reference evidence="1" key="1">
    <citation type="journal article" date="2021" name="Proc. Natl. Acad. Sci. U.S.A.">
        <title>A Catalog of Tens of Thousands of Viruses from Human Metagenomes Reveals Hidden Associations with Chronic Diseases.</title>
        <authorList>
            <person name="Tisza M.J."/>
            <person name="Buck C.B."/>
        </authorList>
    </citation>
    <scope>NUCLEOTIDE SEQUENCE</scope>
    <source>
        <strain evidence="1">CtLeh52</strain>
    </source>
</reference>
<accession>A0A8S5RX90</accession>